<gene>
    <name evidence="3" type="ORF">GGQ88_002067</name>
</gene>
<evidence type="ECO:0000256" key="1">
    <source>
        <dbReference type="SAM" id="SignalP"/>
    </source>
</evidence>
<reference evidence="3 4" key="1">
    <citation type="submission" date="2020-08" db="EMBL/GenBank/DDBJ databases">
        <title>Genomic Encyclopedia of Type Strains, Phase IV (KMG-IV): sequencing the most valuable type-strain genomes for metagenomic binning, comparative biology and taxonomic classification.</title>
        <authorList>
            <person name="Goeker M."/>
        </authorList>
    </citation>
    <scope>NUCLEOTIDE SEQUENCE [LARGE SCALE GENOMIC DNA]</scope>
    <source>
        <strain evidence="3 4">DSM 14552</strain>
    </source>
</reference>
<feature type="chain" id="PRO_5031284013" description="CHRD domain-containing protein" evidence="1">
    <location>
        <begin position="23"/>
        <end position="140"/>
    </location>
</feature>
<name>A0A7W5ZVM5_9SPHN</name>
<accession>A0A7W5ZVM5</accession>
<dbReference type="Proteomes" id="UP000562395">
    <property type="component" value="Unassembled WGS sequence"/>
</dbReference>
<dbReference type="EMBL" id="JACICY010000004">
    <property type="protein sequence ID" value="MBB3860798.1"/>
    <property type="molecule type" value="Genomic_DNA"/>
</dbReference>
<keyword evidence="1" id="KW-0732">Signal</keyword>
<keyword evidence="4" id="KW-1185">Reference proteome</keyword>
<feature type="domain" description="CHRD" evidence="2">
    <location>
        <begin position="25"/>
        <end position="139"/>
    </location>
</feature>
<sequence>MKKSAYLAALVAAAALASPALAKPATLTATLTGAAQTGGGDADGTGGFKVDADDETGDFCFTLWAEKITKPTMSHVHVGAAGADGKPIATIEVTGKESDDCIAMEPSLIKEIVANPAGYYVNVHTADFPNGAVRGQLEKK</sequence>
<evidence type="ECO:0000313" key="3">
    <source>
        <dbReference type="EMBL" id="MBB3860798.1"/>
    </source>
</evidence>
<dbReference type="Pfam" id="PF07452">
    <property type="entry name" value="CHRD"/>
    <property type="match status" value="1"/>
</dbReference>
<dbReference type="AlphaFoldDB" id="A0A7W5ZVM5"/>
<feature type="signal peptide" evidence="1">
    <location>
        <begin position="1"/>
        <end position="22"/>
    </location>
</feature>
<dbReference type="InterPro" id="IPR010895">
    <property type="entry name" value="CHRD"/>
</dbReference>
<proteinExistence type="predicted"/>
<dbReference type="SMART" id="SM00754">
    <property type="entry name" value="CHRD"/>
    <property type="match status" value="1"/>
</dbReference>
<organism evidence="3 4">
    <name type="scientific">Novosphingobium hassiacum</name>
    <dbReference type="NCBI Taxonomy" id="173676"/>
    <lineage>
        <taxon>Bacteria</taxon>
        <taxon>Pseudomonadati</taxon>
        <taxon>Pseudomonadota</taxon>
        <taxon>Alphaproteobacteria</taxon>
        <taxon>Sphingomonadales</taxon>
        <taxon>Sphingomonadaceae</taxon>
        <taxon>Novosphingobium</taxon>
    </lineage>
</organism>
<evidence type="ECO:0000313" key="4">
    <source>
        <dbReference type="Proteomes" id="UP000562395"/>
    </source>
</evidence>
<evidence type="ECO:0000259" key="2">
    <source>
        <dbReference type="SMART" id="SM00754"/>
    </source>
</evidence>
<dbReference type="RefSeq" id="WP_183613053.1">
    <property type="nucleotide sequence ID" value="NZ_JACICY010000004.1"/>
</dbReference>
<comment type="caution">
    <text evidence="3">The sequence shown here is derived from an EMBL/GenBank/DDBJ whole genome shotgun (WGS) entry which is preliminary data.</text>
</comment>
<protein>
    <recommendedName>
        <fullName evidence="2">CHRD domain-containing protein</fullName>
    </recommendedName>
</protein>